<keyword evidence="2" id="KW-1185">Reference proteome</keyword>
<comment type="caution">
    <text evidence="1">The sequence shown here is derived from an EMBL/GenBank/DDBJ whole genome shotgun (WGS) entry which is preliminary data.</text>
</comment>
<dbReference type="EMBL" id="CM023489">
    <property type="protein sequence ID" value="KAH6921873.1"/>
    <property type="molecule type" value="Genomic_DNA"/>
</dbReference>
<name>A0ACB7RKM5_HYAAI</name>
<accession>A0ACB7RKM5</accession>
<evidence type="ECO:0000313" key="2">
    <source>
        <dbReference type="Proteomes" id="UP000821845"/>
    </source>
</evidence>
<reference evidence="1" key="1">
    <citation type="submission" date="2020-05" db="EMBL/GenBank/DDBJ databases">
        <title>Large-scale comparative analyses of tick genomes elucidate their genetic diversity and vector capacities.</title>
        <authorList>
            <person name="Jia N."/>
            <person name="Wang J."/>
            <person name="Shi W."/>
            <person name="Du L."/>
            <person name="Sun Y."/>
            <person name="Zhan W."/>
            <person name="Jiang J."/>
            <person name="Wang Q."/>
            <person name="Zhang B."/>
            <person name="Ji P."/>
            <person name="Sakyi L.B."/>
            <person name="Cui X."/>
            <person name="Yuan T."/>
            <person name="Jiang B."/>
            <person name="Yang W."/>
            <person name="Lam T.T.-Y."/>
            <person name="Chang Q."/>
            <person name="Ding S."/>
            <person name="Wang X."/>
            <person name="Zhu J."/>
            <person name="Ruan X."/>
            <person name="Zhao L."/>
            <person name="Wei J."/>
            <person name="Que T."/>
            <person name="Du C."/>
            <person name="Cheng J."/>
            <person name="Dai P."/>
            <person name="Han X."/>
            <person name="Huang E."/>
            <person name="Gao Y."/>
            <person name="Liu J."/>
            <person name="Shao H."/>
            <person name="Ye R."/>
            <person name="Li L."/>
            <person name="Wei W."/>
            <person name="Wang X."/>
            <person name="Wang C."/>
            <person name="Yang T."/>
            <person name="Huo Q."/>
            <person name="Li W."/>
            <person name="Guo W."/>
            <person name="Chen H."/>
            <person name="Zhou L."/>
            <person name="Ni X."/>
            <person name="Tian J."/>
            <person name="Zhou Y."/>
            <person name="Sheng Y."/>
            <person name="Liu T."/>
            <person name="Pan Y."/>
            <person name="Xia L."/>
            <person name="Li J."/>
            <person name="Zhao F."/>
            <person name="Cao W."/>
        </authorList>
    </citation>
    <scope>NUCLEOTIDE SEQUENCE</scope>
    <source>
        <strain evidence="1">Hyas-2018</strain>
    </source>
</reference>
<sequence>MPLSADSGGVRKLLRATLARCCSLSHLVAVLDVLVLLVAVVFQGSTLDFYLIQHNQGSVAWYFWFLADFLVLIGIMSAVFLARRHFRRLAPSPDQPDDATPEPEPPHPILGRFPLCYMSWLLYALLLVAKVVLLFRMDVAQKLQAFVLMANPAGGVVLQTTTCTAPSFSRRWLRWQAVVFLLLVESHNEAGASSEQRTYLHSLCTGTTFEVLDSVTFLGLLFPNETHLALTYPLENAVLALTCVNFVLPTLALFKLSQCEFGQLPRPLGLKLLYKVLHMCLINIPYLSIRIYLWSFFGHDVSLFLIKNLLGIYSALRTLIPELRLYIFLLSSRRRSHTCIAADPIELKVICEKDDRHGDDDGVPSRSVGNVL</sequence>
<proteinExistence type="predicted"/>
<gene>
    <name evidence="1" type="ORF">HPB50_005604</name>
</gene>
<protein>
    <submittedName>
        <fullName evidence="1">Uncharacterized protein</fullName>
    </submittedName>
</protein>
<organism evidence="1 2">
    <name type="scientific">Hyalomma asiaticum</name>
    <name type="common">Tick</name>
    <dbReference type="NCBI Taxonomy" id="266040"/>
    <lineage>
        <taxon>Eukaryota</taxon>
        <taxon>Metazoa</taxon>
        <taxon>Ecdysozoa</taxon>
        <taxon>Arthropoda</taxon>
        <taxon>Chelicerata</taxon>
        <taxon>Arachnida</taxon>
        <taxon>Acari</taxon>
        <taxon>Parasitiformes</taxon>
        <taxon>Ixodida</taxon>
        <taxon>Ixodoidea</taxon>
        <taxon>Ixodidae</taxon>
        <taxon>Hyalomminae</taxon>
        <taxon>Hyalomma</taxon>
    </lineage>
</organism>
<evidence type="ECO:0000313" key="1">
    <source>
        <dbReference type="EMBL" id="KAH6921873.1"/>
    </source>
</evidence>
<dbReference type="Proteomes" id="UP000821845">
    <property type="component" value="Chromosome 9"/>
</dbReference>